<gene>
    <name evidence="2" type="ORF">F4X14_21865</name>
</gene>
<evidence type="ECO:0000259" key="1">
    <source>
        <dbReference type="Pfam" id="PF04073"/>
    </source>
</evidence>
<dbReference type="PANTHER" id="PTHR30411">
    <property type="entry name" value="CYTOPLASMIC PROTEIN"/>
    <property type="match status" value="1"/>
</dbReference>
<dbReference type="EMBL" id="VXMH01000121">
    <property type="protein sequence ID" value="MYC97608.1"/>
    <property type="molecule type" value="Genomic_DNA"/>
</dbReference>
<sequence length="209" mass="22638">MLSQRQAARHLQGISAMIRLRIPWCTGTFQPSSRCTAKMTGNPMRTPDDLQRFIDENGIEARLLREIGDTPTVPAAAAALGVEPDRILKTLLFLAQKPGDREAPPAPFVVISHGERRVEKRPLADLHGVGIKRIKLASPDVVLQMLGYPAGGVPPFGHCTAVQVLLDSSIAELDAGFVYAGGGDDRTMLQLTVEELTRVVQPQIIAMSV</sequence>
<feature type="domain" description="YbaK/aminoacyl-tRNA synthetase-associated" evidence="1">
    <location>
        <begin position="70"/>
        <end position="198"/>
    </location>
</feature>
<dbReference type="PANTHER" id="PTHR30411:SF1">
    <property type="entry name" value="CYTOPLASMIC PROTEIN"/>
    <property type="match status" value="1"/>
</dbReference>
<accession>A0A6B1DCU4</accession>
<dbReference type="GO" id="GO:0002161">
    <property type="term" value="F:aminoacyl-tRNA deacylase activity"/>
    <property type="evidence" value="ECO:0007669"/>
    <property type="project" value="InterPro"/>
</dbReference>
<evidence type="ECO:0000313" key="2">
    <source>
        <dbReference type="EMBL" id="MYC97608.1"/>
    </source>
</evidence>
<comment type="caution">
    <text evidence="2">The sequence shown here is derived from an EMBL/GenBank/DDBJ whole genome shotgun (WGS) entry which is preliminary data.</text>
</comment>
<dbReference type="Pfam" id="PF04073">
    <property type="entry name" value="tRNA_edit"/>
    <property type="match status" value="1"/>
</dbReference>
<reference evidence="2" key="1">
    <citation type="submission" date="2019-09" db="EMBL/GenBank/DDBJ databases">
        <title>Characterisation of the sponge microbiome using genome-centric metagenomics.</title>
        <authorList>
            <person name="Engelberts J.P."/>
            <person name="Robbins S.J."/>
            <person name="De Goeij J.M."/>
            <person name="Aranda M."/>
            <person name="Bell S.C."/>
            <person name="Webster N.S."/>
        </authorList>
    </citation>
    <scope>NUCLEOTIDE SEQUENCE</scope>
    <source>
        <strain evidence="2">SB0661_bin_32</strain>
    </source>
</reference>
<organism evidence="2">
    <name type="scientific">Caldilineaceae bacterium SB0661_bin_32</name>
    <dbReference type="NCBI Taxonomy" id="2605255"/>
    <lineage>
        <taxon>Bacteria</taxon>
        <taxon>Bacillati</taxon>
        <taxon>Chloroflexota</taxon>
        <taxon>Caldilineae</taxon>
        <taxon>Caldilineales</taxon>
        <taxon>Caldilineaceae</taxon>
    </lineage>
</organism>
<protein>
    <submittedName>
        <fullName evidence="2">YbaK/EbsC family protein</fullName>
    </submittedName>
</protein>
<dbReference type="SUPFAM" id="SSF55826">
    <property type="entry name" value="YbaK/ProRS associated domain"/>
    <property type="match status" value="1"/>
</dbReference>
<dbReference type="InterPro" id="IPR036754">
    <property type="entry name" value="YbaK/aa-tRNA-synt-asso_dom_sf"/>
</dbReference>
<dbReference type="InterPro" id="IPR007214">
    <property type="entry name" value="YbaK/aa-tRNA-synth-assoc-dom"/>
</dbReference>
<proteinExistence type="predicted"/>
<name>A0A6B1DCU4_9CHLR</name>
<dbReference type="Gene3D" id="3.90.960.10">
    <property type="entry name" value="YbaK/aminoacyl-tRNA synthetase-associated domain"/>
    <property type="match status" value="1"/>
</dbReference>
<dbReference type="AlphaFoldDB" id="A0A6B1DCU4"/>